<dbReference type="AlphaFoldDB" id="A0A8H7WF15"/>
<proteinExistence type="predicted"/>
<sequence>MNLVAVFALLISVNAYPYHGQVDETLVPEFGVIRGTDPDVLQIGSCSGYNGQLVPIPCTCPPDRNQFINALNNALEAGNVEGEPIAFSYDAGDQSRATNKQRATACVIVLQSFNGEKGNGCPVASAPNFKTQQDTGIRNDKVIVE</sequence>
<accession>A0A8H7WF15</accession>
<name>A0A8H7WF15_9HELO</name>
<dbReference type="Proteomes" id="UP000664132">
    <property type="component" value="Unassembled WGS sequence"/>
</dbReference>
<feature type="chain" id="PRO_5034010071" evidence="1">
    <location>
        <begin position="16"/>
        <end position="145"/>
    </location>
</feature>
<gene>
    <name evidence="2" type="ORF">IFR04_003264</name>
</gene>
<dbReference type="OrthoDB" id="2140240at2759"/>
<dbReference type="EMBL" id="JAFJYH010000032">
    <property type="protein sequence ID" value="KAG4423582.1"/>
    <property type="molecule type" value="Genomic_DNA"/>
</dbReference>
<keyword evidence="1" id="KW-0732">Signal</keyword>
<organism evidence="2 3">
    <name type="scientific">Cadophora malorum</name>
    <dbReference type="NCBI Taxonomy" id="108018"/>
    <lineage>
        <taxon>Eukaryota</taxon>
        <taxon>Fungi</taxon>
        <taxon>Dikarya</taxon>
        <taxon>Ascomycota</taxon>
        <taxon>Pezizomycotina</taxon>
        <taxon>Leotiomycetes</taxon>
        <taxon>Helotiales</taxon>
        <taxon>Ploettnerulaceae</taxon>
        <taxon>Cadophora</taxon>
    </lineage>
</organism>
<protein>
    <submittedName>
        <fullName evidence="2">Uncharacterized protein</fullName>
    </submittedName>
</protein>
<evidence type="ECO:0000313" key="2">
    <source>
        <dbReference type="EMBL" id="KAG4423582.1"/>
    </source>
</evidence>
<evidence type="ECO:0000313" key="3">
    <source>
        <dbReference type="Proteomes" id="UP000664132"/>
    </source>
</evidence>
<keyword evidence="3" id="KW-1185">Reference proteome</keyword>
<reference evidence="2" key="1">
    <citation type="submission" date="2021-02" db="EMBL/GenBank/DDBJ databases">
        <title>Genome sequence Cadophora malorum strain M34.</title>
        <authorList>
            <person name="Stefanovic E."/>
            <person name="Vu D."/>
            <person name="Scully C."/>
            <person name="Dijksterhuis J."/>
            <person name="Roader J."/>
            <person name="Houbraken J."/>
        </authorList>
    </citation>
    <scope>NUCLEOTIDE SEQUENCE</scope>
    <source>
        <strain evidence="2">M34</strain>
    </source>
</reference>
<evidence type="ECO:0000256" key="1">
    <source>
        <dbReference type="SAM" id="SignalP"/>
    </source>
</evidence>
<comment type="caution">
    <text evidence="2">The sequence shown here is derived from an EMBL/GenBank/DDBJ whole genome shotgun (WGS) entry which is preliminary data.</text>
</comment>
<feature type="signal peptide" evidence="1">
    <location>
        <begin position="1"/>
        <end position="15"/>
    </location>
</feature>